<evidence type="ECO:0000313" key="6">
    <source>
        <dbReference type="Proteomes" id="UP000507470"/>
    </source>
</evidence>
<dbReference type="SUPFAM" id="SSF49842">
    <property type="entry name" value="TNF-like"/>
    <property type="match status" value="1"/>
</dbReference>
<dbReference type="PROSITE" id="PS50871">
    <property type="entry name" value="C1Q"/>
    <property type="match status" value="1"/>
</dbReference>
<evidence type="ECO:0000256" key="2">
    <source>
        <dbReference type="ARBA" id="ARBA00022525"/>
    </source>
</evidence>
<dbReference type="AlphaFoldDB" id="A0A6J8DIE3"/>
<dbReference type="EMBL" id="CACVKT020007423">
    <property type="protein sequence ID" value="CAC5407805.1"/>
    <property type="molecule type" value="Genomic_DNA"/>
</dbReference>
<comment type="subcellular location">
    <subcellularLocation>
        <location evidence="1">Secreted</location>
    </subcellularLocation>
</comment>
<dbReference type="PANTHER" id="PTHR15427">
    <property type="entry name" value="EMILIN ELASTIN MICROFIBRIL INTERFACE-LOCATED PROTEIN ELASTIN MICROFIBRIL INTERFACER"/>
    <property type="match status" value="1"/>
</dbReference>
<evidence type="ECO:0000256" key="1">
    <source>
        <dbReference type="ARBA" id="ARBA00004613"/>
    </source>
</evidence>
<dbReference type="InterPro" id="IPR050392">
    <property type="entry name" value="Collagen/C1q_domain"/>
</dbReference>
<name>A0A6J8DIE3_MYTCO</name>
<feature type="domain" description="C1q" evidence="4">
    <location>
        <begin position="95"/>
        <end position="228"/>
    </location>
</feature>
<dbReference type="Proteomes" id="UP000507470">
    <property type="component" value="Unassembled WGS sequence"/>
</dbReference>
<keyword evidence="6" id="KW-1185">Reference proteome</keyword>
<dbReference type="GO" id="GO:0005576">
    <property type="term" value="C:extracellular region"/>
    <property type="evidence" value="ECO:0007669"/>
    <property type="project" value="UniProtKB-SubCell"/>
</dbReference>
<dbReference type="SMART" id="SM00110">
    <property type="entry name" value="C1Q"/>
    <property type="match status" value="1"/>
</dbReference>
<dbReference type="Gene3D" id="2.60.120.40">
    <property type="match status" value="1"/>
</dbReference>
<sequence>MTYVVISFIFAVVEAQMTLDISKNEKRIGEISAEQKKDQSVVAQRTLDISKNAKRIEEISAEQKKDQSVVAQRTLDISKNAKRIGEISAEQKKDQSEIKPAFTAYFKNGGLISLARGQILIFDTVQFNVGGGYNPGTGYFTVPRAGLYLVSCKVRSHSNKHLHVWLVKNHNKVALTYGENGNEGSFSLPVQVAKGDHLVITHETGSHANDEYVQGDIVSFFSAVFIFD</sequence>
<dbReference type="Pfam" id="PF00386">
    <property type="entry name" value="C1q"/>
    <property type="match status" value="1"/>
</dbReference>
<keyword evidence="2" id="KW-0964">Secreted</keyword>
<dbReference type="GO" id="GO:0031012">
    <property type="term" value="C:extracellular matrix"/>
    <property type="evidence" value="ECO:0007669"/>
    <property type="project" value="TreeGrafter"/>
</dbReference>
<feature type="signal peptide" evidence="3">
    <location>
        <begin position="1"/>
        <end position="15"/>
    </location>
</feature>
<gene>
    <name evidence="5" type="ORF">MCOR_41243</name>
</gene>
<dbReference type="PANTHER" id="PTHR15427:SF2">
    <property type="entry name" value="EMILIN-3"/>
    <property type="match status" value="1"/>
</dbReference>
<proteinExistence type="predicted"/>
<evidence type="ECO:0000256" key="3">
    <source>
        <dbReference type="SAM" id="SignalP"/>
    </source>
</evidence>
<evidence type="ECO:0000259" key="4">
    <source>
        <dbReference type="PROSITE" id="PS50871"/>
    </source>
</evidence>
<protein>
    <submittedName>
        <fullName evidence="5">C1QL</fullName>
    </submittedName>
</protein>
<evidence type="ECO:0000313" key="5">
    <source>
        <dbReference type="EMBL" id="CAC5407805.1"/>
    </source>
</evidence>
<dbReference type="OrthoDB" id="6143891at2759"/>
<reference evidence="5 6" key="1">
    <citation type="submission" date="2020-06" db="EMBL/GenBank/DDBJ databases">
        <authorList>
            <person name="Li R."/>
            <person name="Bekaert M."/>
        </authorList>
    </citation>
    <scope>NUCLEOTIDE SEQUENCE [LARGE SCALE GENOMIC DNA]</scope>
    <source>
        <strain evidence="6">wild</strain>
    </source>
</reference>
<dbReference type="InterPro" id="IPR008983">
    <property type="entry name" value="Tumour_necrosis_fac-like_dom"/>
</dbReference>
<organism evidence="5 6">
    <name type="scientific">Mytilus coruscus</name>
    <name type="common">Sea mussel</name>
    <dbReference type="NCBI Taxonomy" id="42192"/>
    <lineage>
        <taxon>Eukaryota</taxon>
        <taxon>Metazoa</taxon>
        <taxon>Spiralia</taxon>
        <taxon>Lophotrochozoa</taxon>
        <taxon>Mollusca</taxon>
        <taxon>Bivalvia</taxon>
        <taxon>Autobranchia</taxon>
        <taxon>Pteriomorphia</taxon>
        <taxon>Mytilida</taxon>
        <taxon>Mytiloidea</taxon>
        <taxon>Mytilidae</taxon>
        <taxon>Mytilinae</taxon>
        <taxon>Mytilus</taxon>
    </lineage>
</organism>
<feature type="chain" id="PRO_5026730357" evidence="3">
    <location>
        <begin position="16"/>
        <end position="228"/>
    </location>
</feature>
<dbReference type="InterPro" id="IPR001073">
    <property type="entry name" value="C1q_dom"/>
</dbReference>
<accession>A0A6J8DIE3</accession>
<keyword evidence="3" id="KW-0732">Signal</keyword>